<keyword evidence="2" id="KW-0479">Metal-binding</keyword>
<dbReference type="PANTHER" id="PTHR43267">
    <property type="entry name" value="TRNA THREONYLCARBAMOYLADENOSINE DEHYDRATASE"/>
    <property type="match status" value="1"/>
</dbReference>
<dbReference type="InterPro" id="IPR028090">
    <property type="entry name" value="JAB_dom_prok"/>
</dbReference>
<evidence type="ECO:0000256" key="1">
    <source>
        <dbReference type="ARBA" id="ARBA00022670"/>
    </source>
</evidence>
<proteinExistence type="predicted"/>
<comment type="caution">
    <text evidence="7">The sequence shown here is derived from an EMBL/GenBank/DDBJ whole genome shotgun (WGS) entry which is preliminary data.</text>
</comment>
<keyword evidence="7" id="KW-0614">Plasmid</keyword>
<geneLocation type="plasmid" evidence="7">
    <name>unnamed</name>
</geneLocation>
<dbReference type="Gene3D" id="3.40.50.720">
    <property type="entry name" value="NAD(P)-binding Rossmann-like Domain"/>
    <property type="match status" value="1"/>
</dbReference>
<gene>
    <name evidence="7" type="ORF">SM757_01915</name>
</gene>
<dbReference type="PROSITE" id="PS50249">
    <property type="entry name" value="MPN"/>
    <property type="match status" value="1"/>
</dbReference>
<sequence length="525" mass="56537">MTLTWTALRTILDTVGSQPAETGALLCGPERSDLIDVAHFDEHSHNTGASYSPAVEMLNPLLKRMNARGRRMRGFVHSHPPSLNRPSGADEAYAARILQAISDMPWMWIPIVVSAGDTGTFEMRAYVAERAGGSQRASVSQCRIVVTDMPSAADLANDLLWDFGRLDLAAGIGVDVVSIARRSADAKALAGARSSRGETFTRVEQAYDLPHLARCRVIAVGTGGGAGFVDDAARTGIGEWVLVDPDVVSLTNVATQQAYRRDVGRPKVEAMADRLRDIHPDTRVTALPLALEAVSDARMRDLALADLGHGTPLCTVLCGLTDSFAAQARVNRLALKLGLPSLCAQMYREGRAGEVTFTYPGVTPACHRCILSARYRHFVDLAGRNDVTSQGSPIFSAMRLNALAGWILMALLHHGRGHPRWGGLLQRIGDRNLVQVRMDPDLGSTLGLKGFDKASEGQPRHLFDDVLWQAQAPEAPPSHAIACPDCGGTGDLRLAKGLDGDTRRLPLSARFFNADVAASVLHEVI</sequence>
<dbReference type="Pfam" id="PF00899">
    <property type="entry name" value="ThiF"/>
    <property type="match status" value="1"/>
</dbReference>
<dbReference type="Gene3D" id="3.40.140.10">
    <property type="entry name" value="Cytidine Deaminase, domain 2"/>
    <property type="match status" value="1"/>
</dbReference>
<keyword evidence="8" id="KW-1185">Reference proteome</keyword>
<dbReference type="PANTHER" id="PTHR43267:SF1">
    <property type="entry name" value="TRNA THREONYLCARBAMOYLADENOSINE DEHYDRATASE"/>
    <property type="match status" value="1"/>
</dbReference>
<dbReference type="EMBL" id="JAXOJX010000001">
    <property type="protein sequence ID" value="MDZ5455321.1"/>
    <property type="molecule type" value="Genomic_DNA"/>
</dbReference>
<evidence type="ECO:0000259" key="6">
    <source>
        <dbReference type="PROSITE" id="PS50249"/>
    </source>
</evidence>
<keyword evidence="3" id="KW-0378">Hydrolase</keyword>
<organism evidence="7 8">
    <name type="scientific">Azohydromonas lata</name>
    <dbReference type="NCBI Taxonomy" id="45677"/>
    <lineage>
        <taxon>Bacteria</taxon>
        <taxon>Pseudomonadati</taxon>
        <taxon>Pseudomonadota</taxon>
        <taxon>Betaproteobacteria</taxon>
        <taxon>Burkholderiales</taxon>
        <taxon>Sphaerotilaceae</taxon>
        <taxon>Azohydromonas</taxon>
    </lineage>
</organism>
<dbReference type="InterPro" id="IPR035985">
    <property type="entry name" value="Ubiquitin-activating_enz"/>
</dbReference>
<keyword evidence="7" id="KW-0548">Nucleotidyltransferase</keyword>
<dbReference type="SUPFAM" id="SSF102712">
    <property type="entry name" value="JAB1/MPN domain"/>
    <property type="match status" value="1"/>
</dbReference>
<dbReference type="Pfam" id="PF14464">
    <property type="entry name" value="Prok-JAB"/>
    <property type="match status" value="1"/>
</dbReference>
<dbReference type="RefSeq" id="WP_322464015.1">
    <property type="nucleotide sequence ID" value="NZ_JAXOJX010000001.1"/>
</dbReference>
<protein>
    <submittedName>
        <fullName evidence="7">ThiF family adenylyltransferase</fullName>
    </submittedName>
</protein>
<keyword evidence="1" id="KW-0645">Protease</keyword>
<keyword evidence="5" id="KW-0482">Metalloprotease</keyword>
<reference evidence="7 8" key="1">
    <citation type="submission" date="2023-11" db="EMBL/GenBank/DDBJ databases">
        <title>Draft genome of Azohydromonas lata strain H1 (DSM1123), a polyhydroxyalkanoate producer.</title>
        <authorList>
            <person name="Traversa D."/>
            <person name="D'Addabbo P."/>
            <person name="Pazzani C."/>
            <person name="Manzari C."/>
            <person name="Chiara M."/>
            <person name="Scrascia M."/>
        </authorList>
    </citation>
    <scope>NUCLEOTIDE SEQUENCE [LARGE SCALE GENOMIC DNA]</scope>
    <source>
        <strain evidence="7 8">H1</strain>
        <plasmid evidence="7">unnamed</plasmid>
    </source>
</reference>
<accession>A0ABU5I892</accession>
<evidence type="ECO:0000313" key="8">
    <source>
        <dbReference type="Proteomes" id="UP001293718"/>
    </source>
</evidence>
<feature type="domain" description="MPN" evidence="6">
    <location>
        <begin position="1"/>
        <end position="132"/>
    </location>
</feature>
<keyword evidence="4" id="KW-0862">Zinc</keyword>
<dbReference type="GO" id="GO:0016779">
    <property type="term" value="F:nucleotidyltransferase activity"/>
    <property type="evidence" value="ECO:0007669"/>
    <property type="project" value="UniProtKB-KW"/>
</dbReference>
<evidence type="ECO:0000256" key="4">
    <source>
        <dbReference type="ARBA" id="ARBA00022833"/>
    </source>
</evidence>
<evidence type="ECO:0000256" key="5">
    <source>
        <dbReference type="ARBA" id="ARBA00023049"/>
    </source>
</evidence>
<dbReference type="InterPro" id="IPR045886">
    <property type="entry name" value="ThiF/MoeB/HesA"/>
</dbReference>
<keyword evidence="7" id="KW-0808">Transferase</keyword>
<dbReference type="SUPFAM" id="SSF69572">
    <property type="entry name" value="Activating enzymes of the ubiquitin-like proteins"/>
    <property type="match status" value="1"/>
</dbReference>
<dbReference type="InterPro" id="IPR037518">
    <property type="entry name" value="MPN"/>
</dbReference>
<evidence type="ECO:0000256" key="3">
    <source>
        <dbReference type="ARBA" id="ARBA00022801"/>
    </source>
</evidence>
<dbReference type="InterPro" id="IPR000594">
    <property type="entry name" value="ThiF_NAD_FAD-bd"/>
</dbReference>
<dbReference type="Proteomes" id="UP001293718">
    <property type="component" value="Unassembled WGS sequence"/>
</dbReference>
<evidence type="ECO:0000256" key="2">
    <source>
        <dbReference type="ARBA" id="ARBA00022723"/>
    </source>
</evidence>
<evidence type="ECO:0000313" key="7">
    <source>
        <dbReference type="EMBL" id="MDZ5455321.1"/>
    </source>
</evidence>
<name>A0ABU5I892_9BURK</name>